<keyword evidence="9" id="KW-0597">Phosphoprotein</keyword>
<reference evidence="24" key="2">
    <citation type="submission" date="2025-09" db="UniProtKB">
        <authorList>
            <consortium name="Ensembl"/>
        </authorList>
    </citation>
    <scope>IDENTIFICATION</scope>
</reference>
<evidence type="ECO:0000256" key="17">
    <source>
        <dbReference type="ARBA" id="ARBA00023242"/>
    </source>
</evidence>
<feature type="domain" description="Protein kinase" evidence="23">
    <location>
        <begin position="4"/>
        <end position="284"/>
    </location>
</feature>
<evidence type="ECO:0000256" key="10">
    <source>
        <dbReference type="ARBA" id="ARBA00022679"/>
    </source>
</evidence>
<dbReference type="InterPro" id="IPR011009">
    <property type="entry name" value="Kinase-like_dom_sf"/>
</dbReference>
<evidence type="ECO:0000256" key="12">
    <source>
        <dbReference type="ARBA" id="ARBA00022741"/>
    </source>
</evidence>
<dbReference type="GO" id="GO:0005929">
    <property type="term" value="C:cilium"/>
    <property type="evidence" value="ECO:0007669"/>
    <property type="project" value="UniProtKB-SubCell"/>
</dbReference>
<keyword evidence="12 21" id="KW-0547">Nucleotide-binding</keyword>
<evidence type="ECO:0000256" key="4">
    <source>
        <dbReference type="ARBA" id="ARBA00004245"/>
    </source>
</evidence>
<dbReference type="SUPFAM" id="SSF56112">
    <property type="entry name" value="Protein kinase-like (PK-like)"/>
    <property type="match status" value="1"/>
</dbReference>
<evidence type="ECO:0000256" key="13">
    <source>
        <dbReference type="ARBA" id="ARBA00022777"/>
    </source>
</evidence>
<protein>
    <recommendedName>
        <fullName evidence="6">non-specific serine/threonine protein kinase</fullName>
        <ecNumber evidence="6">2.7.11.1</ecNumber>
    </recommendedName>
</protein>
<evidence type="ECO:0000256" key="2">
    <source>
        <dbReference type="ARBA" id="ARBA00004123"/>
    </source>
</evidence>
<evidence type="ECO:0000256" key="9">
    <source>
        <dbReference type="ARBA" id="ARBA00022553"/>
    </source>
</evidence>
<comment type="catalytic activity">
    <reaction evidence="20">
        <text>L-seryl-[protein] + ATP = O-phospho-L-seryl-[protein] + ADP + H(+)</text>
        <dbReference type="Rhea" id="RHEA:17989"/>
        <dbReference type="Rhea" id="RHEA-COMP:9863"/>
        <dbReference type="Rhea" id="RHEA-COMP:11604"/>
        <dbReference type="ChEBI" id="CHEBI:15378"/>
        <dbReference type="ChEBI" id="CHEBI:29999"/>
        <dbReference type="ChEBI" id="CHEBI:30616"/>
        <dbReference type="ChEBI" id="CHEBI:83421"/>
        <dbReference type="ChEBI" id="CHEBI:456216"/>
        <dbReference type="EC" id="2.7.11.1"/>
    </reaction>
</comment>
<evidence type="ECO:0000259" key="23">
    <source>
        <dbReference type="PROSITE" id="PS50011"/>
    </source>
</evidence>
<gene>
    <name evidence="24" type="primary">MAK</name>
    <name evidence="24" type="synonym">mak</name>
</gene>
<dbReference type="PROSITE" id="PS00107">
    <property type="entry name" value="PROTEIN_KINASE_ATP"/>
    <property type="match status" value="1"/>
</dbReference>
<feature type="compositionally biased region" description="Polar residues" evidence="22">
    <location>
        <begin position="343"/>
        <end position="371"/>
    </location>
</feature>
<keyword evidence="8" id="KW-0723">Serine/threonine-protein kinase</keyword>
<dbReference type="PROSITE" id="PS50011">
    <property type="entry name" value="PROTEIN_KINASE_DOM"/>
    <property type="match status" value="1"/>
</dbReference>
<organism evidence="24 25">
    <name type="scientific">Oncorhynchus kisutch</name>
    <name type="common">Coho salmon</name>
    <name type="synonym">Salmo kisutch</name>
    <dbReference type="NCBI Taxonomy" id="8019"/>
    <lineage>
        <taxon>Eukaryota</taxon>
        <taxon>Metazoa</taxon>
        <taxon>Chordata</taxon>
        <taxon>Craniata</taxon>
        <taxon>Vertebrata</taxon>
        <taxon>Euteleostomi</taxon>
        <taxon>Actinopterygii</taxon>
        <taxon>Neopterygii</taxon>
        <taxon>Teleostei</taxon>
        <taxon>Protacanthopterygii</taxon>
        <taxon>Salmoniformes</taxon>
        <taxon>Salmonidae</taxon>
        <taxon>Salmoninae</taxon>
        <taxon>Oncorhynchus</taxon>
    </lineage>
</organism>
<dbReference type="InterPro" id="IPR008271">
    <property type="entry name" value="Ser/Thr_kinase_AS"/>
</dbReference>
<keyword evidence="7" id="KW-0963">Cytoplasm</keyword>
<dbReference type="InterPro" id="IPR050117">
    <property type="entry name" value="MAPK"/>
</dbReference>
<evidence type="ECO:0000256" key="5">
    <source>
        <dbReference type="ARBA" id="ARBA00006485"/>
    </source>
</evidence>
<reference evidence="24" key="1">
    <citation type="submission" date="2025-08" db="UniProtKB">
        <authorList>
            <consortium name="Ensembl"/>
        </authorList>
    </citation>
    <scope>IDENTIFICATION</scope>
</reference>
<keyword evidence="18" id="KW-0966">Cell projection</keyword>
<keyword evidence="14 21" id="KW-0067">ATP-binding</keyword>
<dbReference type="GeneTree" id="ENSGT00940000156581"/>
<evidence type="ECO:0000256" key="1">
    <source>
        <dbReference type="ARBA" id="ARBA00001946"/>
    </source>
</evidence>
<comment type="cofactor">
    <cofactor evidence="1">
        <name>Mg(2+)</name>
        <dbReference type="ChEBI" id="CHEBI:18420"/>
    </cofactor>
</comment>
<feature type="binding site" evidence="21">
    <location>
        <position position="33"/>
    </location>
    <ligand>
        <name>ATP</name>
        <dbReference type="ChEBI" id="CHEBI:30616"/>
    </ligand>
</feature>
<dbReference type="EC" id="2.7.11.1" evidence="6"/>
<dbReference type="GeneID" id="109899330"/>
<feature type="compositionally biased region" description="Basic and acidic residues" evidence="22">
    <location>
        <begin position="574"/>
        <end position="583"/>
    </location>
</feature>
<evidence type="ECO:0000256" key="22">
    <source>
        <dbReference type="SAM" id="MobiDB-lite"/>
    </source>
</evidence>
<dbReference type="CDD" id="cd07830">
    <property type="entry name" value="STKc_MAK_like"/>
    <property type="match status" value="1"/>
</dbReference>
<dbReference type="FunFam" id="1.10.510.10:FF:000104">
    <property type="entry name" value="serine/threonine-protein kinase MAK isoform X1"/>
    <property type="match status" value="1"/>
</dbReference>
<evidence type="ECO:0000256" key="14">
    <source>
        <dbReference type="ARBA" id="ARBA00022840"/>
    </source>
</evidence>
<evidence type="ECO:0000256" key="15">
    <source>
        <dbReference type="ARBA" id="ARBA00022842"/>
    </source>
</evidence>
<dbReference type="Gene3D" id="1.10.510.10">
    <property type="entry name" value="Transferase(Phosphotransferase) domain 1"/>
    <property type="match status" value="1"/>
</dbReference>
<dbReference type="Gene3D" id="3.30.200.20">
    <property type="entry name" value="Phosphorylase Kinase, domain 1"/>
    <property type="match status" value="1"/>
</dbReference>
<proteinExistence type="inferred from homology"/>
<dbReference type="GO" id="GO:0005634">
    <property type="term" value="C:nucleus"/>
    <property type="evidence" value="ECO:0007669"/>
    <property type="project" value="UniProtKB-SubCell"/>
</dbReference>
<evidence type="ECO:0000256" key="20">
    <source>
        <dbReference type="ARBA" id="ARBA00048679"/>
    </source>
</evidence>
<dbReference type="FunFam" id="3.30.200.20:FF:000071">
    <property type="entry name" value="serine/threonine-protein kinase MAK isoform X1"/>
    <property type="match status" value="1"/>
</dbReference>
<dbReference type="InterPro" id="IPR017441">
    <property type="entry name" value="Protein_kinase_ATP_BS"/>
</dbReference>
<keyword evidence="17" id="KW-0539">Nucleus</keyword>
<dbReference type="InterPro" id="IPR000719">
    <property type="entry name" value="Prot_kinase_dom"/>
</dbReference>
<evidence type="ECO:0000313" key="25">
    <source>
        <dbReference type="Proteomes" id="UP000694557"/>
    </source>
</evidence>
<keyword evidence="15" id="KW-0460">Magnesium</keyword>
<evidence type="ECO:0000256" key="11">
    <source>
        <dbReference type="ARBA" id="ARBA00022723"/>
    </source>
</evidence>
<evidence type="ECO:0000256" key="8">
    <source>
        <dbReference type="ARBA" id="ARBA00022527"/>
    </source>
</evidence>
<feature type="region of interest" description="Disordered" evidence="22">
    <location>
        <begin position="487"/>
        <end position="511"/>
    </location>
</feature>
<feature type="compositionally biased region" description="Polar residues" evidence="22">
    <location>
        <begin position="317"/>
        <end position="332"/>
    </location>
</feature>
<evidence type="ECO:0000256" key="18">
    <source>
        <dbReference type="ARBA" id="ARBA00023273"/>
    </source>
</evidence>
<evidence type="ECO:0000256" key="3">
    <source>
        <dbReference type="ARBA" id="ARBA00004138"/>
    </source>
</evidence>
<keyword evidence="10" id="KW-0808">Transferase</keyword>
<keyword evidence="16" id="KW-0206">Cytoskeleton</keyword>
<dbReference type="Proteomes" id="UP000694557">
    <property type="component" value="Unassembled WGS sequence"/>
</dbReference>
<dbReference type="AlphaFoldDB" id="A0A8C7N6F1"/>
<dbReference type="RefSeq" id="XP_020350067.1">
    <property type="nucleotide sequence ID" value="XM_020494478.2"/>
</dbReference>
<evidence type="ECO:0000256" key="19">
    <source>
        <dbReference type="ARBA" id="ARBA00047899"/>
    </source>
</evidence>
<comment type="catalytic activity">
    <reaction evidence="19">
        <text>L-threonyl-[protein] + ATP = O-phospho-L-threonyl-[protein] + ADP + H(+)</text>
        <dbReference type="Rhea" id="RHEA:46608"/>
        <dbReference type="Rhea" id="RHEA-COMP:11060"/>
        <dbReference type="Rhea" id="RHEA-COMP:11605"/>
        <dbReference type="ChEBI" id="CHEBI:15378"/>
        <dbReference type="ChEBI" id="CHEBI:30013"/>
        <dbReference type="ChEBI" id="CHEBI:30616"/>
        <dbReference type="ChEBI" id="CHEBI:61977"/>
        <dbReference type="ChEBI" id="CHEBI:456216"/>
        <dbReference type="EC" id="2.7.11.1"/>
    </reaction>
</comment>
<evidence type="ECO:0000256" key="21">
    <source>
        <dbReference type="PROSITE-ProRule" id="PRU10141"/>
    </source>
</evidence>
<feature type="compositionally biased region" description="Basic and acidic residues" evidence="22">
    <location>
        <begin position="426"/>
        <end position="443"/>
    </location>
</feature>
<dbReference type="Ensembl" id="ENSOKIT00005113124.1">
    <property type="protein sequence ID" value="ENSOKIP00005105508.1"/>
    <property type="gene ID" value="ENSOKIG00005046423.1"/>
</dbReference>
<comment type="subcellular location">
    <subcellularLocation>
        <location evidence="3">Cell projection</location>
        <location evidence="3">Cilium</location>
    </subcellularLocation>
    <subcellularLocation>
        <location evidence="4">Cytoplasm</location>
        <location evidence="4">Cytoskeleton</location>
    </subcellularLocation>
    <subcellularLocation>
        <location evidence="2">Nucleus</location>
    </subcellularLocation>
</comment>
<dbReference type="PROSITE" id="PS00108">
    <property type="entry name" value="PROTEIN_KINASE_ST"/>
    <property type="match status" value="1"/>
</dbReference>
<feature type="region of interest" description="Disordered" evidence="22">
    <location>
        <begin position="572"/>
        <end position="623"/>
    </location>
</feature>
<accession>A0A8C7N6F1</accession>
<dbReference type="GO" id="GO:0046872">
    <property type="term" value="F:metal ion binding"/>
    <property type="evidence" value="ECO:0007669"/>
    <property type="project" value="UniProtKB-KW"/>
</dbReference>
<dbReference type="Pfam" id="PF00069">
    <property type="entry name" value="Pkinase"/>
    <property type="match status" value="1"/>
</dbReference>
<evidence type="ECO:0000313" key="24">
    <source>
        <dbReference type="Ensembl" id="ENSOKIP00005105508.1"/>
    </source>
</evidence>
<evidence type="ECO:0000256" key="7">
    <source>
        <dbReference type="ARBA" id="ARBA00022490"/>
    </source>
</evidence>
<dbReference type="PANTHER" id="PTHR24055">
    <property type="entry name" value="MITOGEN-ACTIVATED PROTEIN KINASE"/>
    <property type="match status" value="1"/>
</dbReference>
<dbReference type="GO" id="GO:0005856">
    <property type="term" value="C:cytoskeleton"/>
    <property type="evidence" value="ECO:0007669"/>
    <property type="project" value="UniProtKB-SubCell"/>
</dbReference>
<comment type="similarity">
    <text evidence="5">Belongs to the protein kinase superfamily. CMGC Ser/Thr protein kinase family. CDC2/CDKX subfamily.</text>
</comment>
<dbReference type="CTD" id="4117"/>
<dbReference type="GO" id="GO:0005524">
    <property type="term" value="F:ATP binding"/>
    <property type="evidence" value="ECO:0007669"/>
    <property type="project" value="UniProtKB-UniRule"/>
</dbReference>
<evidence type="ECO:0000256" key="16">
    <source>
        <dbReference type="ARBA" id="ARBA00023212"/>
    </source>
</evidence>
<keyword evidence="25" id="KW-1185">Reference proteome</keyword>
<dbReference type="SMART" id="SM00220">
    <property type="entry name" value="S_TKc"/>
    <property type="match status" value="1"/>
</dbReference>
<keyword evidence="11" id="KW-0479">Metal-binding</keyword>
<evidence type="ECO:0000256" key="6">
    <source>
        <dbReference type="ARBA" id="ARBA00012513"/>
    </source>
</evidence>
<keyword evidence="13" id="KW-0418">Kinase</keyword>
<dbReference type="GO" id="GO:0004674">
    <property type="term" value="F:protein serine/threonine kinase activity"/>
    <property type="evidence" value="ECO:0007669"/>
    <property type="project" value="UniProtKB-KW"/>
</dbReference>
<sequence length="623" mass="69626">MNRYTQLKQLGDGTYGSVLMGKSNESGELVAIKRMKRKFYSWEECMNLREVKSLKKLNHANVVKLKEVIRENDHLYFVFEYMKENLYQLMKDRNKLFPESAIRNISFQILQGLSFIHKHGFFHRDMKPENLLCMGPELVKIADFGLAREIRSRPPYTDYVSTRWYRAPEVLLRSSIYSSPIDMWAVGCIMAELYTLRPLFPGNSEVDEIFKICQVLGTVKKSDWPEGYQLASAMNFRFPQCVPTHLKTLIPNASTEAITLMKDLLMWDPKKRPTAVQALRYPYFQVGQVLGPRPGSEIRKATVRTQSRGSSEPKGELQSSSGDSSARTSQGNHPKASSRHHQAPQQPLQQTDHQIDQTSPHDQVINSNTKPSVVVGTGSENSAAVGVKSGRRRWGQTVVKATESWDESEPSETSVSHSKKPSLGSEEEKGPKDHSNAQSKEQKPIYSFSTVTKLPSNIKKGQIDSSLPGSSARQHYLSQSRYLPGLIGKNSVDKEPSGPTLRDLWDNSTNVNSKPLGPIGAGLSVTRVNAGNFVSTKYNLSGGYVPSFQKKEVGSVGQRIQLAPLAGQHTNYDGWKRRADKPQMKGQDYSALGKTSGNLLTRGPPVQPVHGRVDWASKYGGNR</sequence>
<feature type="region of interest" description="Disordered" evidence="22">
    <location>
        <begin position="294"/>
        <end position="446"/>
    </location>
</feature>
<name>A0A8C7N6F1_ONCKI</name>